<evidence type="ECO:0000259" key="10">
    <source>
        <dbReference type="PROSITE" id="PS51918"/>
    </source>
</evidence>
<dbReference type="NCBIfam" id="TIGR04041">
    <property type="entry name" value="activase_YjjW"/>
    <property type="match status" value="1"/>
</dbReference>
<dbReference type="GO" id="GO:0016829">
    <property type="term" value="F:lyase activity"/>
    <property type="evidence" value="ECO:0007669"/>
    <property type="project" value="UniProtKB-KW"/>
</dbReference>
<keyword evidence="5" id="KW-0479">Metal-binding</keyword>
<evidence type="ECO:0000256" key="4">
    <source>
        <dbReference type="ARBA" id="ARBA00022691"/>
    </source>
</evidence>
<organism evidence="11">
    <name type="scientific">uncultured Pleomorphomonas sp</name>
    <dbReference type="NCBI Taxonomy" id="442121"/>
    <lineage>
        <taxon>Bacteria</taxon>
        <taxon>Pseudomonadati</taxon>
        <taxon>Pseudomonadota</taxon>
        <taxon>Alphaproteobacteria</taxon>
        <taxon>Hyphomicrobiales</taxon>
        <taxon>Pleomorphomonadaceae</taxon>
        <taxon>Pleomorphomonas</taxon>
        <taxon>environmental samples</taxon>
    </lineage>
</organism>
<dbReference type="InterPro" id="IPR013785">
    <property type="entry name" value="Aldolase_TIM"/>
</dbReference>
<dbReference type="InterPro" id="IPR017896">
    <property type="entry name" value="4Fe4S_Fe-S-bd"/>
</dbReference>
<dbReference type="SFLD" id="SFLDS00029">
    <property type="entry name" value="Radical_SAM"/>
    <property type="match status" value="1"/>
</dbReference>
<keyword evidence="3" id="KW-0004">4Fe-4S</keyword>
<dbReference type="PANTHER" id="PTHR30352">
    <property type="entry name" value="PYRUVATE FORMATE-LYASE-ACTIVATING ENZYME"/>
    <property type="match status" value="1"/>
</dbReference>
<dbReference type="GO" id="GO:0046872">
    <property type="term" value="F:metal ion binding"/>
    <property type="evidence" value="ECO:0007669"/>
    <property type="project" value="UniProtKB-KW"/>
</dbReference>
<dbReference type="Gene3D" id="3.20.20.70">
    <property type="entry name" value="Aldolase class I"/>
    <property type="match status" value="1"/>
</dbReference>
<dbReference type="SFLD" id="SFLDF00392">
    <property type="entry name" value="YjjI_activase"/>
    <property type="match status" value="1"/>
</dbReference>
<evidence type="ECO:0000313" key="11">
    <source>
        <dbReference type="EMBL" id="SCM77956.1"/>
    </source>
</evidence>
<sequence length="289" mass="30721">MSDGIAAVSKFLTWSVVDGPGNRFVLFLQGCNYRCVTCHNPHTIGVCSDCGACVAVCPSGALTKTGRKVVHDPGPCIACDSCLGACPTRANPMVRRMTVADVLALLRRNAPFLNGLTVSGGEATLHLDFLIDLFTAVRAAPELAHLTLFIDSNGHLPAEGWRRILALTDGVMLDVKAFEPERHRRLTGAGNDLSLASARLLAEAGKLYELRFLLIPGETDRPEEIAALADLAHELGPETRLRLNAFQHHGVRGPAAGWPAMPRDGVEAAAAVLRAAGVADVAVPSVWLP</sequence>
<evidence type="ECO:0000256" key="3">
    <source>
        <dbReference type="ARBA" id="ARBA00022485"/>
    </source>
</evidence>
<dbReference type="Gene3D" id="3.30.70.20">
    <property type="match status" value="1"/>
</dbReference>
<feature type="domain" description="4Fe-4S ferredoxin-type" evidence="9">
    <location>
        <begin position="47"/>
        <end position="63"/>
    </location>
</feature>
<keyword evidence="8" id="KW-0411">Iron-sulfur</keyword>
<dbReference type="EMBL" id="FMJD01000010">
    <property type="protein sequence ID" value="SCM77956.1"/>
    <property type="molecule type" value="Genomic_DNA"/>
</dbReference>
<dbReference type="RefSeq" id="WP_288197730.1">
    <property type="nucleotide sequence ID" value="NZ_LT608334.1"/>
</dbReference>
<evidence type="ECO:0000259" key="9">
    <source>
        <dbReference type="PROSITE" id="PS51379"/>
    </source>
</evidence>
<dbReference type="PROSITE" id="PS51918">
    <property type="entry name" value="RADICAL_SAM"/>
    <property type="match status" value="1"/>
</dbReference>
<dbReference type="PANTHER" id="PTHR30352:SF13">
    <property type="entry name" value="GLYCYL-RADICAL ENZYME ACTIVATING ENZYME YJJW-RELATED"/>
    <property type="match status" value="1"/>
</dbReference>
<dbReference type="InterPro" id="IPR017900">
    <property type="entry name" value="4Fe4S_Fe_S_CS"/>
</dbReference>
<keyword evidence="4" id="KW-0949">S-adenosyl-L-methionine</keyword>
<dbReference type="PROSITE" id="PS00198">
    <property type="entry name" value="4FE4S_FER_1"/>
    <property type="match status" value="2"/>
</dbReference>
<dbReference type="SUPFAM" id="SSF54862">
    <property type="entry name" value="4Fe-4S ferredoxins"/>
    <property type="match status" value="1"/>
</dbReference>
<dbReference type="InterPro" id="IPR007197">
    <property type="entry name" value="rSAM"/>
</dbReference>
<accession>A0A212LK65</accession>
<dbReference type="InterPro" id="IPR001989">
    <property type="entry name" value="Radical_activat_CS"/>
</dbReference>
<gene>
    <name evidence="11" type="primary">yjjW</name>
    <name evidence="11" type="ORF">KL86PLE_60271</name>
</gene>
<evidence type="ECO:0000256" key="7">
    <source>
        <dbReference type="ARBA" id="ARBA00023004"/>
    </source>
</evidence>
<dbReference type="PROSITE" id="PS51379">
    <property type="entry name" value="4FE4S_FER_2"/>
    <property type="match status" value="2"/>
</dbReference>
<dbReference type="GO" id="GO:0051539">
    <property type="term" value="F:4 iron, 4 sulfur cluster binding"/>
    <property type="evidence" value="ECO:0007669"/>
    <property type="project" value="UniProtKB-KW"/>
</dbReference>
<proteinExistence type="inferred from homology"/>
<dbReference type="PIRSF" id="PIRSF000371">
    <property type="entry name" value="PFL_act_enz"/>
    <property type="match status" value="1"/>
</dbReference>
<protein>
    <submittedName>
        <fullName evidence="11">Putative pyruvate formate lyase activating enzyme</fullName>
    </submittedName>
</protein>
<name>A0A212LK65_9HYPH</name>
<evidence type="ECO:0000256" key="1">
    <source>
        <dbReference type="ARBA" id="ARBA00001966"/>
    </source>
</evidence>
<dbReference type="SFLD" id="SFLDG01066">
    <property type="entry name" value="organic_radical-activating_enz"/>
    <property type="match status" value="1"/>
</dbReference>
<dbReference type="InterPro" id="IPR034457">
    <property type="entry name" value="Organic_radical-activating"/>
</dbReference>
<keyword evidence="7" id="KW-0408">Iron</keyword>
<dbReference type="AlphaFoldDB" id="A0A212LK65"/>
<dbReference type="GO" id="GO:0016491">
    <property type="term" value="F:oxidoreductase activity"/>
    <property type="evidence" value="ECO:0007669"/>
    <property type="project" value="UniProtKB-KW"/>
</dbReference>
<keyword evidence="11" id="KW-0670">Pyruvate</keyword>
<keyword evidence="11" id="KW-0456">Lyase</keyword>
<evidence type="ECO:0000256" key="8">
    <source>
        <dbReference type="ARBA" id="ARBA00023014"/>
    </source>
</evidence>
<dbReference type="SUPFAM" id="SSF102114">
    <property type="entry name" value="Radical SAM enzymes"/>
    <property type="match status" value="1"/>
</dbReference>
<dbReference type="InterPro" id="IPR023912">
    <property type="entry name" value="YjjW_bact"/>
</dbReference>
<evidence type="ECO:0000256" key="5">
    <source>
        <dbReference type="ARBA" id="ARBA00022723"/>
    </source>
</evidence>
<reference evidence="11" key="1">
    <citation type="submission" date="2016-08" db="EMBL/GenBank/DDBJ databases">
        <authorList>
            <person name="Seilhamer J.J."/>
        </authorList>
    </citation>
    <scope>NUCLEOTIDE SEQUENCE</scope>
    <source>
        <strain evidence="11">86</strain>
    </source>
</reference>
<evidence type="ECO:0000256" key="6">
    <source>
        <dbReference type="ARBA" id="ARBA00023002"/>
    </source>
</evidence>
<dbReference type="InterPro" id="IPR012839">
    <property type="entry name" value="Organic_radical_activase"/>
</dbReference>
<dbReference type="Pfam" id="PF04055">
    <property type="entry name" value="Radical_SAM"/>
    <property type="match status" value="1"/>
</dbReference>
<keyword evidence="6" id="KW-0560">Oxidoreductase</keyword>
<dbReference type="InterPro" id="IPR040074">
    <property type="entry name" value="BssD/PflA/YjjW"/>
</dbReference>
<dbReference type="InterPro" id="IPR058240">
    <property type="entry name" value="rSAM_sf"/>
</dbReference>
<dbReference type="PROSITE" id="PS01087">
    <property type="entry name" value="RADICAL_ACTIVATING"/>
    <property type="match status" value="1"/>
</dbReference>
<dbReference type="SFLD" id="SFLDG01118">
    <property type="entry name" value="activating_enzymes__group_2"/>
    <property type="match status" value="1"/>
</dbReference>
<feature type="domain" description="Radical SAM core" evidence="10">
    <location>
        <begin position="17"/>
        <end position="279"/>
    </location>
</feature>
<comment type="similarity">
    <text evidence="2">Belongs to the organic radical-activating enzymes family.</text>
</comment>
<evidence type="ECO:0000256" key="2">
    <source>
        <dbReference type="ARBA" id="ARBA00009777"/>
    </source>
</evidence>
<comment type="cofactor">
    <cofactor evidence="1">
        <name>[4Fe-4S] cluster</name>
        <dbReference type="ChEBI" id="CHEBI:49883"/>
    </cofactor>
</comment>
<feature type="domain" description="4Fe-4S ferredoxin-type" evidence="9">
    <location>
        <begin position="67"/>
        <end position="96"/>
    </location>
</feature>